<dbReference type="EMBL" id="FOLQ01000066">
    <property type="protein sequence ID" value="SFF39790.1"/>
    <property type="molecule type" value="Genomic_DNA"/>
</dbReference>
<proteinExistence type="predicted"/>
<name>A0A1I2IDT0_9BACT</name>
<protein>
    <recommendedName>
        <fullName evidence="3">PIN domain-containing protein</fullName>
    </recommendedName>
</protein>
<keyword evidence="2" id="KW-1185">Reference proteome</keyword>
<dbReference type="AlphaFoldDB" id="A0A1I2IDT0"/>
<evidence type="ECO:0008006" key="3">
    <source>
        <dbReference type="Google" id="ProtNLM"/>
    </source>
</evidence>
<dbReference type="Proteomes" id="UP000198598">
    <property type="component" value="Unassembled WGS sequence"/>
</dbReference>
<sequence length="274" mass="32726">MSINHIIEYEYVDVSQSSIVCDTNIWYTKLPEKIKNKDSLITPWPVVFELFKASERSPKKIISNWERLRDNSVIIPCFPEDYFRFYIDNTLNETLVRFVENQKISLDGYNSLMMRKKSEELEDEHWSRVLSQMDLISSNYDKRCNTWLNNLHSYKKKLGSEAKENAHLLEQPSGFHDFFPATKYFILRDLAADQLERVRDLSKIELLLYVFNQYLIDFLLGKITPVKADIIDIYNMIYVRPIDRYWTLETKWIKLIKRVGMEKYLFNASEENID</sequence>
<dbReference type="RefSeq" id="WP_093835491.1">
    <property type="nucleotide sequence ID" value="NZ_FOLQ01000066.1"/>
</dbReference>
<gene>
    <name evidence="1" type="ORF">SAMN05216167_1663</name>
</gene>
<accession>A0A1I2IDT0</accession>
<dbReference type="OrthoDB" id="957234at2"/>
<organism evidence="1 2">
    <name type="scientific">Spirosoma endophyticum</name>
    <dbReference type="NCBI Taxonomy" id="662367"/>
    <lineage>
        <taxon>Bacteria</taxon>
        <taxon>Pseudomonadati</taxon>
        <taxon>Bacteroidota</taxon>
        <taxon>Cytophagia</taxon>
        <taxon>Cytophagales</taxon>
        <taxon>Cytophagaceae</taxon>
        <taxon>Spirosoma</taxon>
    </lineage>
</organism>
<evidence type="ECO:0000313" key="1">
    <source>
        <dbReference type="EMBL" id="SFF39790.1"/>
    </source>
</evidence>
<reference evidence="1 2" key="1">
    <citation type="submission" date="2016-10" db="EMBL/GenBank/DDBJ databases">
        <authorList>
            <person name="de Groot N.N."/>
        </authorList>
    </citation>
    <scope>NUCLEOTIDE SEQUENCE [LARGE SCALE GENOMIC DNA]</scope>
    <source>
        <strain evidence="1 2">DSM 26130</strain>
    </source>
</reference>
<evidence type="ECO:0000313" key="2">
    <source>
        <dbReference type="Proteomes" id="UP000198598"/>
    </source>
</evidence>